<dbReference type="Proteomes" id="UP000018936">
    <property type="component" value="Unassembled WGS sequence"/>
</dbReference>
<accession>V8P325</accession>
<keyword evidence="8" id="KW-0732">Signal</keyword>
<comment type="caution">
    <text evidence="10">The sequence shown here is derived from an EMBL/GenBank/DDBJ whole genome shotgun (WGS) entry which is preliminary data.</text>
</comment>
<reference evidence="10 11" key="1">
    <citation type="journal article" date="2013" name="Proc. Natl. Acad. Sci. U.S.A.">
        <title>The king cobra genome reveals dynamic gene evolution and adaptation in the snake venom system.</title>
        <authorList>
            <person name="Vonk F.J."/>
            <person name="Casewell N.R."/>
            <person name="Henkel C.V."/>
            <person name="Heimberg A.M."/>
            <person name="Jansen H.J."/>
            <person name="McCleary R.J."/>
            <person name="Kerkkamp H.M."/>
            <person name="Vos R.A."/>
            <person name="Guerreiro I."/>
            <person name="Calvete J.J."/>
            <person name="Wuster W."/>
            <person name="Woods A.E."/>
            <person name="Logan J.M."/>
            <person name="Harrison R.A."/>
            <person name="Castoe T.A."/>
            <person name="de Koning A.P."/>
            <person name="Pollock D.D."/>
            <person name="Yandell M."/>
            <person name="Calderon D."/>
            <person name="Renjifo C."/>
            <person name="Currier R.B."/>
            <person name="Salgado D."/>
            <person name="Pla D."/>
            <person name="Sanz L."/>
            <person name="Hyder A.S."/>
            <person name="Ribeiro J.M."/>
            <person name="Arntzen J.W."/>
            <person name="van den Thillart G.E."/>
            <person name="Boetzer M."/>
            <person name="Pirovano W."/>
            <person name="Dirks R.P."/>
            <person name="Spaink H.P."/>
            <person name="Duboule D."/>
            <person name="McGlinn E."/>
            <person name="Kini R.M."/>
            <person name="Richardson M.K."/>
        </authorList>
    </citation>
    <scope>NUCLEOTIDE SEQUENCE</scope>
    <source>
        <tissue evidence="10">Blood</tissue>
    </source>
</reference>
<dbReference type="GO" id="GO:0030295">
    <property type="term" value="F:protein kinase activator activity"/>
    <property type="evidence" value="ECO:0007669"/>
    <property type="project" value="TreeGrafter"/>
</dbReference>
<keyword evidence="5 7" id="KW-0472">Membrane</keyword>
<feature type="transmembrane region" description="Helical" evidence="7">
    <location>
        <begin position="237"/>
        <end position="260"/>
    </location>
</feature>
<evidence type="ECO:0000313" key="11">
    <source>
        <dbReference type="Proteomes" id="UP000018936"/>
    </source>
</evidence>
<evidence type="ECO:0000256" key="4">
    <source>
        <dbReference type="ARBA" id="ARBA00022989"/>
    </source>
</evidence>
<feature type="signal peptide" evidence="8">
    <location>
        <begin position="1"/>
        <end position="24"/>
    </location>
</feature>
<feature type="transmembrane region" description="Helical" evidence="7">
    <location>
        <begin position="96"/>
        <end position="115"/>
    </location>
</feature>
<dbReference type="OrthoDB" id="9880600at2759"/>
<dbReference type="GO" id="GO:0005886">
    <property type="term" value="C:plasma membrane"/>
    <property type="evidence" value="ECO:0007669"/>
    <property type="project" value="TreeGrafter"/>
</dbReference>
<keyword evidence="3 7" id="KW-0812">Transmembrane</keyword>
<feature type="chain" id="PRO_5004771179" evidence="8">
    <location>
        <begin position="25"/>
        <end position="458"/>
    </location>
</feature>
<evidence type="ECO:0000256" key="3">
    <source>
        <dbReference type="ARBA" id="ARBA00022692"/>
    </source>
</evidence>
<evidence type="ECO:0000313" key="10">
    <source>
        <dbReference type="EMBL" id="ETE68267.1"/>
    </source>
</evidence>
<name>V8P325_OPHHA</name>
<evidence type="ECO:0000256" key="2">
    <source>
        <dbReference type="ARBA" id="ARBA00007242"/>
    </source>
</evidence>
<evidence type="ECO:0000256" key="7">
    <source>
        <dbReference type="SAM" id="Phobius"/>
    </source>
</evidence>
<dbReference type="InterPro" id="IPR017978">
    <property type="entry name" value="GPCR_3_C"/>
</dbReference>
<feature type="transmembrane region" description="Helical" evidence="7">
    <location>
        <begin position="163"/>
        <end position="183"/>
    </location>
</feature>
<feature type="transmembrane region" description="Helical" evidence="7">
    <location>
        <begin position="203"/>
        <end position="225"/>
    </location>
</feature>
<dbReference type="PANTHER" id="PTHR14511">
    <property type="entry name" value="G PROTEIN COUPLED RECEPTOR, CLASS C, GROUP 5"/>
    <property type="match status" value="1"/>
</dbReference>
<dbReference type="EMBL" id="AZIM01001060">
    <property type="protein sequence ID" value="ETE68267.1"/>
    <property type="molecule type" value="Genomic_DNA"/>
</dbReference>
<feature type="non-terminal residue" evidence="10">
    <location>
        <position position="1"/>
    </location>
</feature>
<comment type="similarity">
    <text evidence="2">Belongs to the G-protein coupled receptor 3 family.</text>
</comment>
<keyword evidence="4 7" id="KW-1133">Transmembrane helix</keyword>
<comment type="subcellular location">
    <subcellularLocation>
        <location evidence="1">Membrane</location>
        <topology evidence="1">Multi-pass membrane protein</topology>
    </subcellularLocation>
</comment>
<dbReference type="AlphaFoldDB" id="V8P325"/>
<proteinExistence type="inferred from homology"/>
<evidence type="ECO:0000256" key="8">
    <source>
        <dbReference type="SAM" id="SignalP"/>
    </source>
</evidence>
<evidence type="ECO:0000256" key="6">
    <source>
        <dbReference type="SAM" id="MobiDB-lite"/>
    </source>
</evidence>
<evidence type="ECO:0000256" key="1">
    <source>
        <dbReference type="ARBA" id="ARBA00004141"/>
    </source>
</evidence>
<dbReference type="Pfam" id="PF00003">
    <property type="entry name" value="7tm_3"/>
    <property type="match status" value="1"/>
</dbReference>
<feature type="transmembrane region" description="Helical" evidence="7">
    <location>
        <begin position="61"/>
        <end position="84"/>
    </location>
</feature>
<feature type="compositionally biased region" description="Polar residues" evidence="6">
    <location>
        <begin position="443"/>
        <end position="458"/>
    </location>
</feature>
<dbReference type="GO" id="GO:0043235">
    <property type="term" value="C:receptor complex"/>
    <property type="evidence" value="ECO:0007669"/>
    <property type="project" value="TreeGrafter"/>
</dbReference>
<feature type="domain" description="G-protein coupled receptors family 3 profile" evidence="9">
    <location>
        <begin position="99"/>
        <end position="298"/>
    </location>
</feature>
<protein>
    <submittedName>
        <fullName evidence="10">G-protein coupled receptor family C group 5 member C</fullName>
    </submittedName>
</protein>
<sequence length="458" mass="51003">MVATPRTLLPCLWLLVLSMTTSLAQETSPPPSPPPGCGKDLNSIYYNLCDLSVAWGIVLEAVASFGVVISFVLTVVLVASLPFIQDYRKKSLIGTQAFFLLGTLGLFSLTFAFIVKQGFSTCASRRFLFGVLFAICFSCLAAHSLSLNFFARQNTGPRGWVTFGMAFVLVLVEVIINAEWLIITVVRNDGTAKDPCEMKNEDFVMALIYVMFLQVATFIAAWPVLCGHHKHWRKHAVFILLTTSFSMAIWIVWIVMYVYGNQQDQRSTWDDPTLAIALVSNASVFVLFYIIPEISQVIKPGPEQAYEDDVYPTRGLEKTRKIDASGDDKESDPHNCLFQGMMLWLPKFVDSQEYWIACNLYKNAKKPVSPYSGYNGQLLTSVYQPTEMTLMHSGPLDAPYDVILPRATANSQMMGSANSTLRADDAYVSQSKQASAQKDGRNGQASEMASSPYSKHRW</sequence>
<feature type="transmembrane region" description="Helical" evidence="7">
    <location>
        <begin position="127"/>
        <end position="151"/>
    </location>
</feature>
<dbReference type="GO" id="GO:0004930">
    <property type="term" value="F:G protein-coupled receptor activity"/>
    <property type="evidence" value="ECO:0007669"/>
    <property type="project" value="InterPro"/>
</dbReference>
<dbReference type="PROSITE" id="PS50259">
    <property type="entry name" value="G_PROTEIN_RECEP_F3_4"/>
    <property type="match status" value="1"/>
</dbReference>
<dbReference type="PANTHER" id="PTHR14511:SF15">
    <property type="entry name" value="G-PROTEIN COUPLED RECEPTOR FAMILY C GROUP 5 MEMBER C"/>
    <property type="match status" value="1"/>
</dbReference>
<feature type="region of interest" description="Disordered" evidence="6">
    <location>
        <begin position="425"/>
        <end position="458"/>
    </location>
</feature>
<evidence type="ECO:0000256" key="5">
    <source>
        <dbReference type="ARBA" id="ARBA00023136"/>
    </source>
</evidence>
<feature type="transmembrane region" description="Helical" evidence="7">
    <location>
        <begin position="272"/>
        <end position="291"/>
    </location>
</feature>
<keyword evidence="10" id="KW-0675">Receptor</keyword>
<dbReference type="GO" id="GO:0070062">
    <property type="term" value="C:extracellular exosome"/>
    <property type="evidence" value="ECO:0007669"/>
    <property type="project" value="TreeGrafter"/>
</dbReference>
<gene>
    <name evidence="10" type="primary">GPRC5C</name>
    <name evidence="10" type="ORF">L345_05941</name>
</gene>
<organism evidence="10 11">
    <name type="scientific">Ophiophagus hannah</name>
    <name type="common">King cobra</name>
    <name type="synonym">Naja hannah</name>
    <dbReference type="NCBI Taxonomy" id="8665"/>
    <lineage>
        <taxon>Eukaryota</taxon>
        <taxon>Metazoa</taxon>
        <taxon>Chordata</taxon>
        <taxon>Craniata</taxon>
        <taxon>Vertebrata</taxon>
        <taxon>Euteleostomi</taxon>
        <taxon>Lepidosauria</taxon>
        <taxon>Squamata</taxon>
        <taxon>Bifurcata</taxon>
        <taxon>Unidentata</taxon>
        <taxon>Episquamata</taxon>
        <taxon>Toxicofera</taxon>
        <taxon>Serpentes</taxon>
        <taxon>Colubroidea</taxon>
        <taxon>Elapidae</taxon>
        <taxon>Elapinae</taxon>
        <taxon>Ophiophagus</taxon>
    </lineage>
</organism>
<keyword evidence="11" id="KW-1185">Reference proteome</keyword>
<dbReference type="InterPro" id="IPR051753">
    <property type="entry name" value="RA-inducible_GPCR3"/>
</dbReference>
<evidence type="ECO:0000259" key="9">
    <source>
        <dbReference type="PROSITE" id="PS50259"/>
    </source>
</evidence>
<dbReference type="CDD" id="cd15277">
    <property type="entry name" value="7tmC_RAIG3_GPRC5C"/>
    <property type="match status" value="1"/>
</dbReference>